<dbReference type="Proteomes" id="UP001227162">
    <property type="component" value="Unassembled WGS sequence"/>
</dbReference>
<sequence>MKRIALVLTLLMGVPAMADTPLPPACDLLEGIDIAATLGAGTTYVPGMTIENSAVRMSLCSADTPDLSRRMTLMARENLAANVPDAATLRAQMIAELKETIGSAVVIEDVSIGDGGIWVSEIGQLTVWHRGGRVMLIFSPTPMQDRAAAEAAAQAVLAAYP</sequence>
<evidence type="ECO:0000313" key="2">
    <source>
        <dbReference type="EMBL" id="MDQ2092761.1"/>
    </source>
</evidence>
<dbReference type="EMBL" id="JANFFA010000001">
    <property type="protein sequence ID" value="MDQ2092761.1"/>
    <property type="molecule type" value="Genomic_DNA"/>
</dbReference>
<proteinExistence type="predicted"/>
<dbReference type="AlphaFoldDB" id="A0AAJ1U304"/>
<reference evidence="2" key="1">
    <citation type="submission" date="2022-07" db="EMBL/GenBank/DDBJ databases">
        <authorList>
            <person name="Otstavnykh N."/>
            <person name="Isaeva M."/>
            <person name="Bystritskaya E."/>
        </authorList>
    </citation>
    <scope>NUCLEOTIDE SEQUENCE</scope>
    <source>
        <strain evidence="2">10Alg 79</strain>
    </source>
</reference>
<keyword evidence="1" id="KW-0732">Signal</keyword>
<feature type="chain" id="PRO_5042487127" description="DUF1795 domain-containing protein" evidence="1">
    <location>
        <begin position="19"/>
        <end position="161"/>
    </location>
</feature>
<comment type="caution">
    <text evidence="2">The sequence shown here is derived from an EMBL/GenBank/DDBJ whole genome shotgun (WGS) entry which is preliminary data.</text>
</comment>
<feature type="signal peptide" evidence="1">
    <location>
        <begin position="1"/>
        <end position="18"/>
    </location>
</feature>
<evidence type="ECO:0000256" key="1">
    <source>
        <dbReference type="SAM" id="SignalP"/>
    </source>
</evidence>
<protein>
    <recommendedName>
        <fullName evidence="4">DUF1795 domain-containing protein</fullName>
    </recommendedName>
</protein>
<keyword evidence="3" id="KW-1185">Reference proteome</keyword>
<evidence type="ECO:0008006" key="4">
    <source>
        <dbReference type="Google" id="ProtNLM"/>
    </source>
</evidence>
<accession>A0AAJ1U304</accession>
<gene>
    <name evidence="2" type="ORF">NOI20_01415</name>
</gene>
<organism evidence="2 3">
    <name type="scientific">Rhodalgimonas zhirmunskyi</name>
    <dbReference type="NCBI Taxonomy" id="2964767"/>
    <lineage>
        <taxon>Bacteria</taxon>
        <taxon>Pseudomonadati</taxon>
        <taxon>Pseudomonadota</taxon>
        <taxon>Alphaproteobacteria</taxon>
        <taxon>Rhodobacterales</taxon>
        <taxon>Roseobacteraceae</taxon>
        <taxon>Rhodalgimonas</taxon>
    </lineage>
</organism>
<evidence type="ECO:0000313" key="3">
    <source>
        <dbReference type="Proteomes" id="UP001227162"/>
    </source>
</evidence>
<dbReference type="RefSeq" id="WP_317624381.1">
    <property type="nucleotide sequence ID" value="NZ_JANFFA010000001.1"/>
</dbReference>
<reference evidence="2" key="2">
    <citation type="submission" date="2023-04" db="EMBL/GenBank/DDBJ databases">
        <title>'Rhodoalgimonas zhirmunskyi' gen. nov., isolated from a red alga.</title>
        <authorList>
            <person name="Nedashkovskaya O.I."/>
            <person name="Otstavnykh N.Y."/>
            <person name="Bystritskaya E.P."/>
            <person name="Balabanova L.A."/>
            <person name="Isaeva M.P."/>
        </authorList>
    </citation>
    <scope>NUCLEOTIDE SEQUENCE</scope>
    <source>
        <strain evidence="2">10Alg 79</strain>
    </source>
</reference>
<name>A0AAJ1U304_9RHOB</name>